<dbReference type="eggNOG" id="ENOG5032944">
    <property type="taxonomic scope" value="Bacteria"/>
</dbReference>
<proteinExistence type="predicted"/>
<dbReference type="OrthoDB" id="2895580at2"/>
<dbReference type="EMBL" id="JPVP01000060">
    <property type="protein sequence ID" value="KGR81968.1"/>
    <property type="molecule type" value="Genomic_DNA"/>
</dbReference>
<dbReference type="InterPro" id="IPR054272">
    <property type="entry name" value="DUF7003"/>
</dbReference>
<evidence type="ECO:0008006" key="3">
    <source>
        <dbReference type="Google" id="ProtNLM"/>
    </source>
</evidence>
<organism evidence="1 2">
    <name type="scientific">Lysinibacillus odysseyi 34hs-1 = NBRC 100172</name>
    <dbReference type="NCBI Taxonomy" id="1220589"/>
    <lineage>
        <taxon>Bacteria</taxon>
        <taxon>Bacillati</taxon>
        <taxon>Bacillota</taxon>
        <taxon>Bacilli</taxon>
        <taxon>Bacillales</taxon>
        <taxon>Bacillaceae</taxon>
        <taxon>Lysinibacillus</taxon>
    </lineage>
</organism>
<reference evidence="1 2" key="1">
    <citation type="submission" date="2014-02" db="EMBL/GenBank/DDBJ databases">
        <title>Draft genome sequence of Lysinibacillus odysseyi NBRC 100172.</title>
        <authorList>
            <person name="Zhang F."/>
            <person name="Wang G."/>
            <person name="Zhang L."/>
        </authorList>
    </citation>
    <scope>NUCLEOTIDE SEQUENCE [LARGE SCALE GENOMIC DNA]</scope>
    <source>
        <strain evidence="1 2">NBRC 100172</strain>
    </source>
</reference>
<comment type="caution">
    <text evidence="1">The sequence shown here is derived from an EMBL/GenBank/DDBJ whole genome shotgun (WGS) entry which is preliminary data.</text>
</comment>
<keyword evidence="2" id="KW-1185">Reference proteome</keyword>
<accession>A0A0A3IGL5</accession>
<gene>
    <name evidence="1" type="ORF">CD32_21975</name>
</gene>
<evidence type="ECO:0000313" key="2">
    <source>
        <dbReference type="Proteomes" id="UP000030437"/>
    </source>
</evidence>
<dbReference type="AlphaFoldDB" id="A0A0A3IGL5"/>
<name>A0A0A3IGL5_9BACI</name>
<evidence type="ECO:0000313" key="1">
    <source>
        <dbReference type="EMBL" id="KGR81968.1"/>
    </source>
</evidence>
<dbReference type="RefSeq" id="WP_036159064.1">
    <property type="nucleotide sequence ID" value="NZ_AVCX01000001.1"/>
</dbReference>
<sequence>MNLTTILDMHYKEYEFLILENANFDYVAASIDVFLQNDEWLLIFQVIGIDQEGPQTDVYYYSSQPDISFGITAFDTIQFETEEALSKEQLFKGKITILEKTYEYHFVPEQYQAYDLAIDDPIEYETSLLRLIKEELRPAFFLNVHELLETFNLDPRWIPFYKAENWQHTEVEDLPPSKNIFFSSLERAIEHHDTNLIEVGKSNIHWKNWCEYDFSQQENWEIDEKES</sequence>
<dbReference type="Proteomes" id="UP000030437">
    <property type="component" value="Unassembled WGS sequence"/>
</dbReference>
<dbReference type="Pfam" id="PF22535">
    <property type="entry name" value="DUF7003"/>
    <property type="match status" value="1"/>
</dbReference>
<protein>
    <recommendedName>
        <fullName evidence="3">Group-specific protein</fullName>
    </recommendedName>
</protein>